<evidence type="ECO:0000313" key="12">
    <source>
        <dbReference type="Proteomes" id="UP000070560"/>
    </source>
</evidence>
<dbReference type="PROSITE" id="PS00198">
    <property type="entry name" value="4FE4S_FER_1"/>
    <property type="match status" value="2"/>
</dbReference>
<feature type="domain" description="4Fe-4S ferredoxin-type" evidence="10">
    <location>
        <begin position="622"/>
        <end position="651"/>
    </location>
</feature>
<evidence type="ECO:0000256" key="1">
    <source>
        <dbReference type="ARBA" id="ARBA00001974"/>
    </source>
</evidence>
<dbReference type="OrthoDB" id="9758544at2"/>
<dbReference type="PANTHER" id="PTHR43498:SF1">
    <property type="entry name" value="COB--COM HETERODISULFIDE REDUCTASE IRON-SULFUR SUBUNIT A"/>
    <property type="match status" value="1"/>
</dbReference>
<evidence type="ECO:0000256" key="5">
    <source>
        <dbReference type="ARBA" id="ARBA00022827"/>
    </source>
</evidence>
<keyword evidence="8" id="KW-0408">Iron</keyword>
<accession>A0A7U4THU0</accession>
<keyword evidence="6" id="KW-0484">Methanogenesis</keyword>
<reference evidence="11 12" key="1">
    <citation type="submission" date="2015-10" db="EMBL/GenBank/DDBJ databases">
        <title>Candidatus Desulfofervidus auxilii, a hydrogenotrophic sulfate-reducing bacterium involved in the thermophilic anaerobic oxidation of methane.</title>
        <authorList>
            <person name="Krukenberg V."/>
            <person name="Richter M."/>
            <person name="Wegener G."/>
        </authorList>
    </citation>
    <scope>NUCLEOTIDE SEQUENCE [LARGE SCALE GENOMIC DNA]</scope>
    <source>
        <strain evidence="11 12">HS1</strain>
    </source>
</reference>
<evidence type="ECO:0000259" key="10">
    <source>
        <dbReference type="PROSITE" id="PS51379"/>
    </source>
</evidence>
<keyword evidence="4" id="KW-0479">Metal-binding</keyword>
<evidence type="ECO:0000256" key="9">
    <source>
        <dbReference type="ARBA" id="ARBA00023014"/>
    </source>
</evidence>
<evidence type="ECO:0000256" key="7">
    <source>
        <dbReference type="ARBA" id="ARBA00023002"/>
    </source>
</evidence>
<evidence type="ECO:0000256" key="4">
    <source>
        <dbReference type="ARBA" id="ARBA00022723"/>
    </source>
</evidence>
<dbReference type="GO" id="GO:0051539">
    <property type="term" value="F:4 iron, 4 sulfur cluster binding"/>
    <property type="evidence" value="ECO:0007669"/>
    <property type="project" value="UniProtKB-KW"/>
</dbReference>
<dbReference type="EC" id="1.8.98.1" evidence="11"/>
<dbReference type="FunFam" id="3.50.50.60:FF:000644">
    <property type="entry name" value="H(2):CoB-CoM heterodisulfide,ferredoxin reductase subunit A"/>
    <property type="match status" value="1"/>
</dbReference>
<feature type="domain" description="4Fe-4S ferredoxin-type" evidence="10">
    <location>
        <begin position="237"/>
        <end position="267"/>
    </location>
</feature>
<dbReference type="GO" id="GO:0015948">
    <property type="term" value="P:methanogenesis"/>
    <property type="evidence" value="ECO:0007669"/>
    <property type="project" value="UniProtKB-KW"/>
</dbReference>
<dbReference type="Pfam" id="PF12838">
    <property type="entry name" value="Fer4_7"/>
    <property type="match status" value="1"/>
</dbReference>
<comment type="cofactor">
    <cofactor evidence="1">
        <name>FAD</name>
        <dbReference type="ChEBI" id="CHEBI:57692"/>
    </cofactor>
</comment>
<dbReference type="SUPFAM" id="SSF54862">
    <property type="entry name" value="4Fe-4S ferredoxins"/>
    <property type="match status" value="1"/>
</dbReference>
<dbReference type="GO" id="GO:0046872">
    <property type="term" value="F:metal ion binding"/>
    <property type="evidence" value="ECO:0007669"/>
    <property type="project" value="UniProtKB-KW"/>
</dbReference>
<keyword evidence="5" id="KW-0274">FAD</keyword>
<organism evidence="11 12">
    <name type="scientific">Desulfofervidus auxilii</name>
    <dbReference type="NCBI Taxonomy" id="1621989"/>
    <lineage>
        <taxon>Bacteria</taxon>
        <taxon>Pseudomonadati</taxon>
        <taxon>Thermodesulfobacteriota</taxon>
        <taxon>Candidatus Desulfofervidia</taxon>
        <taxon>Candidatus Desulfofervidales</taxon>
        <taxon>Candidatus Desulfofervidaceae</taxon>
        <taxon>Candidatus Desulfofervidus</taxon>
    </lineage>
</organism>
<evidence type="ECO:0000256" key="6">
    <source>
        <dbReference type="ARBA" id="ARBA00022994"/>
    </source>
</evidence>
<evidence type="ECO:0000256" key="8">
    <source>
        <dbReference type="ARBA" id="ARBA00023004"/>
    </source>
</evidence>
<name>A0A7U4THU0_DESA2</name>
<evidence type="ECO:0000313" key="11">
    <source>
        <dbReference type="EMBL" id="AMM42179.1"/>
    </source>
</evidence>
<keyword evidence="5" id="KW-0285">Flavoprotein</keyword>
<dbReference type="GO" id="GO:0051912">
    <property type="term" value="F:CoB--CoM heterodisulfide reductase activity"/>
    <property type="evidence" value="ECO:0007669"/>
    <property type="project" value="UniProtKB-EC"/>
</dbReference>
<keyword evidence="12" id="KW-1185">Reference proteome</keyword>
<dbReference type="InterPro" id="IPR039650">
    <property type="entry name" value="HdrA-like"/>
</dbReference>
<dbReference type="InterPro" id="IPR036188">
    <property type="entry name" value="FAD/NAD-bd_sf"/>
</dbReference>
<dbReference type="InterPro" id="IPR017896">
    <property type="entry name" value="4Fe4S_Fe-S-bd"/>
</dbReference>
<dbReference type="PANTHER" id="PTHR43498">
    <property type="entry name" value="FERREDOXIN:COB-COM HETERODISULFIDE REDUCTASE SUBUNIT A"/>
    <property type="match status" value="1"/>
</dbReference>
<proteinExistence type="inferred from homology"/>
<feature type="domain" description="4Fe-4S ferredoxin-type" evidence="10">
    <location>
        <begin position="591"/>
        <end position="620"/>
    </location>
</feature>
<protein>
    <submittedName>
        <fullName evidence="11">Heterodisulfide reductase, subunit A</fullName>
        <ecNumber evidence="11">1.8.98.1</ecNumber>
    </submittedName>
</protein>
<dbReference type="PROSITE" id="PS51379">
    <property type="entry name" value="4FE4S_FER_2"/>
    <property type="match status" value="3"/>
</dbReference>
<dbReference type="Gene3D" id="3.40.50.720">
    <property type="entry name" value="NAD(P)-binding Rossmann-like Domain"/>
    <property type="match status" value="1"/>
</dbReference>
<dbReference type="InterPro" id="IPR017900">
    <property type="entry name" value="4Fe4S_Fe_S_CS"/>
</dbReference>
<dbReference type="Proteomes" id="UP000070560">
    <property type="component" value="Chromosome"/>
</dbReference>
<keyword evidence="7 11" id="KW-0560">Oxidoreductase</keyword>
<evidence type="ECO:0000256" key="2">
    <source>
        <dbReference type="ARBA" id="ARBA00006561"/>
    </source>
</evidence>
<dbReference type="SUPFAM" id="SSF51905">
    <property type="entry name" value="FAD/NAD(P)-binding domain"/>
    <property type="match status" value="1"/>
</dbReference>
<comment type="similarity">
    <text evidence="2">Belongs to the HdrA family.</text>
</comment>
<evidence type="ECO:0000256" key="3">
    <source>
        <dbReference type="ARBA" id="ARBA00022485"/>
    </source>
</evidence>
<dbReference type="Pfam" id="PF12831">
    <property type="entry name" value="FAD_oxidored"/>
    <property type="match status" value="1"/>
</dbReference>
<dbReference type="KEGG" id="daw:HS1_002397"/>
<dbReference type="AlphaFoldDB" id="A0A7U4THU0"/>
<dbReference type="Gene3D" id="3.30.70.20">
    <property type="match status" value="1"/>
</dbReference>
<keyword evidence="9" id="KW-0411">Iron-sulfur</keyword>
<keyword evidence="3" id="KW-0004">4Fe-4S</keyword>
<dbReference type="RefSeq" id="WP_066065919.1">
    <property type="nucleotide sequence ID" value="NZ_CP013015.1"/>
</dbReference>
<gene>
    <name evidence="11" type="primary">hdrA</name>
    <name evidence="11" type="ORF">HS1_002397</name>
</gene>
<dbReference type="PRINTS" id="PR00368">
    <property type="entry name" value="FADPNR"/>
</dbReference>
<sequence length="672" mass="74068">MDKEGIKIGVYLCDCGINIAAKVDVAEVAKFAEKLPGVAVAREYKYMCSDPGQNLIKTDIKNLGLNRIIVASCSPHLHEHTFRKATQEGGLNPFLFQMVSIRELVSWVTEDPKEATEKAKALIAAAVNRVKEHEVLETKEVKVNPDVLIIGGGIAGITASLVLADAGKKVYLVEKQPSIGGHMAKFDKTFPTLDCAACILTPKMTAVKDHPNIHLMAYSEVKEVSGFVGNFKVKIRKKPRYVDEEKCIGCYACVENCIYKKPKFPSEFDEGLGLRKPIYIPFPQAVPLAAVIDPQTCIEFKTHKCEKKCKEACEKISQRFAINFDQKEQEIEIEVGTIIVTTGFKTFDASRISRYGYKKYPNVYTSLEVERLLNASGPTSGEVILRDGSKPRRVGIIHCVGSRDENYNVYCSKVCCMYSMKIAHLVRERTSAQIYNFYIDIRAAGKGYEEFYKKIMDEGTIFMRGKVAEVTDIFESEEEKELGKLVIVVEDTLLGKIKRIPVDMVVLAVGLEPQKDAQEIRKLLNISCSAEGWFLEKHPKLAPVSTFTDGVFIAGACQGPKDIPDTVAQAGGAAAEAMALIDRGHVELEPSTAIVDEERCTGCQICMSVCPYAAISFDKGKGVVRVNEALCKGCGSCACACPSKAIAQRLFRDEQILGEMKGILHQGAYSSI</sequence>
<dbReference type="EMBL" id="CP013015">
    <property type="protein sequence ID" value="AMM42179.1"/>
    <property type="molecule type" value="Genomic_DNA"/>
</dbReference>